<evidence type="ECO:0000256" key="5">
    <source>
        <dbReference type="ARBA" id="ARBA00022600"/>
    </source>
</evidence>
<evidence type="ECO:0000256" key="6">
    <source>
        <dbReference type="ARBA" id="ARBA00022676"/>
    </source>
</evidence>
<dbReference type="InterPro" id="IPR013783">
    <property type="entry name" value="Ig-like_fold"/>
</dbReference>
<dbReference type="InterPro" id="IPR006048">
    <property type="entry name" value="A-amylase/branching_C"/>
</dbReference>
<evidence type="ECO:0000256" key="11">
    <source>
        <dbReference type="PIRSR" id="PIRSR000463-1"/>
    </source>
</evidence>
<dbReference type="NCBIfam" id="TIGR01515">
    <property type="entry name" value="branching_enzym"/>
    <property type="match status" value="1"/>
</dbReference>
<dbReference type="InterPro" id="IPR017853">
    <property type="entry name" value="GH"/>
</dbReference>
<dbReference type="InterPro" id="IPR004193">
    <property type="entry name" value="Glyco_hydro_13_N"/>
</dbReference>
<feature type="active site" description="Proton donor" evidence="10 11">
    <location>
        <position position="355"/>
    </location>
</feature>
<evidence type="ECO:0000256" key="1">
    <source>
        <dbReference type="ARBA" id="ARBA00000826"/>
    </source>
</evidence>
<evidence type="ECO:0000256" key="7">
    <source>
        <dbReference type="ARBA" id="ARBA00022679"/>
    </source>
</evidence>
<proteinExistence type="inferred from homology"/>
<dbReference type="NCBIfam" id="NF003811">
    <property type="entry name" value="PRK05402.1"/>
    <property type="match status" value="1"/>
</dbReference>
<dbReference type="FunFam" id="3.20.20.80:FF:000003">
    <property type="entry name" value="1,4-alpha-glucan branching enzyme GlgB"/>
    <property type="match status" value="1"/>
</dbReference>
<dbReference type="GO" id="GO:0003844">
    <property type="term" value="F:1,4-alpha-glucan branching enzyme activity"/>
    <property type="evidence" value="ECO:0007669"/>
    <property type="project" value="UniProtKB-UniRule"/>
</dbReference>
<dbReference type="Gene3D" id="3.20.20.80">
    <property type="entry name" value="Glycosidases"/>
    <property type="match status" value="1"/>
</dbReference>
<dbReference type="InterPro" id="IPR013780">
    <property type="entry name" value="Glyco_hydro_b"/>
</dbReference>
<dbReference type="SUPFAM" id="SSF51445">
    <property type="entry name" value="(Trans)glycosidases"/>
    <property type="match status" value="1"/>
</dbReference>
<evidence type="ECO:0000313" key="14">
    <source>
        <dbReference type="Proteomes" id="UP000718593"/>
    </source>
</evidence>
<dbReference type="HAMAP" id="MF_00685">
    <property type="entry name" value="GlgB"/>
    <property type="match status" value="1"/>
</dbReference>
<dbReference type="CDD" id="cd02855">
    <property type="entry name" value="E_set_GBE_prok_N"/>
    <property type="match status" value="1"/>
</dbReference>
<dbReference type="FunFam" id="2.60.40.1180:FF:000002">
    <property type="entry name" value="1,4-alpha-glucan branching enzyme GlgB"/>
    <property type="match status" value="1"/>
</dbReference>
<keyword evidence="9 10" id="KW-0119">Carbohydrate metabolism</keyword>
<dbReference type="GO" id="GO:0005978">
    <property type="term" value="P:glycogen biosynthetic process"/>
    <property type="evidence" value="ECO:0007669"/>
    <property type="project" value="UniProtKB-UniRule"/>
</dbReference>
<dbReference type="InterPro" id="IPR037439">
    <property type="entry name" value="Branching_enzy"/>
</dbReference>
<feature type="active site" description="Nucleophile" evidence="10 11">
    <location>
        <position position="302"/>
    </location>
</feature>
<dbReference type="Pfam" id="PF00128">
    <property type="entry name" value="Alpha-amylase"/>
    <property type="match status" value="1"/>
</dbReference>
<comment type="catalytic activity">
    <reaction evidence="1 10">
        <text>Transfers a segment of a (1-&gt;4)-alpha-D-glucan chain to a primary hydroxy group in a similar glucan chain.</text>
        <dbReference type="EC" id="2.4.1.18"/>
    </reaction>
</comment>
<gene>
    <name evidence="10 13" type="primary">glgB</name>
    <name evidence="13" type="ORF">HXL68_05955</name>
</gene>
<dbReference type="Gene3D" id="2.60.40.1180">
    <property type="entry name" value="Golgi alpha-mannosidase II"/>
    <property type="match status" value="1"/>
</dbReference>
<evidence type="ECO:0000256" key="3">
    <source>
        <dbReference type="ARBA" id="ARBA00004964"/>
    </source>
</evidence>
<comment type="function">
    <text evidence="2 10">Catalyzes the formation of the alpha-1,6-glucosidic linkages in glycogen by scission of a 1,4-alpha-linked oligosaccharide from growing alpha-1,4-glucan chains and the subsequent attachment of the oligosaccharide to the alpha-1,6 position.</text>
</comment>
<feature type="domain" description="Glycosyl hydrolase family 13 catalytic" evidence="12">
    <location>
        <begin position="145"/>
        <end position="512"/>
    </location>
</feature>
<dbReference type="Pfam" id="PF02806">
    <property type="entry name" value="Alpha-amylase_C"/>
    <property type="match status" value="1"/>
</dbReference>
<comment type="pathway">
    <text evidence="3 10">Glycan biosynthesis; glycogen biosynthesis.</text>
</comment>
<name>A0A930FYY7_9RHOO</name>
<evidence type="ECO:0000256" key="10">
    <source>
        <dbReference type="HAMAP-Rule" id="MF_00685"/>
    </source>
</evidence>
<dbReference type="GO" id="GO:0043169">
    <property type="term" value="F:cation binding"/>
    <property type="evidence" value="ECO:0007669"/>
    <property type="project" value="InterPro"/>
</dbReference>
<evidence type="ECO:0000256" key="9">
    <source>
        <dbReference type="ARBA" id="ARBA00023277"/>
    </source>
</evidence>
<dbReference type="InterPro" id="IPR006047">
    <property type="entry name" value="GH13_cat_dom"/>
</dbReference>
<dbReference type="Proteomes" id="UP000718593">
    <property type="component" value="Unassembled WGS sequence"/>
</dbReference>
<evidence type="ECO:0000256" key="8">
    <source>
        <dbReference type="ARBA" id="ARBA00023056"/>
    </source>
</evidence>
<protein>
    <recommendedName>
        <fullName evidence="10">1,4-alpha-glucan branching enzyme GlgB</fullName>
        <ecNumber evidence="10">2.4.1.18</ecNumber>
    </recommendedName>
    <alternativeName>
        <fullName evidence="10">1,4-alpha-D-glucan:1,4-alpha-D-glucan 6-glucosyl-transferase</fullName>
    </alternativeName>
    <alternativeName>
        <fullName evidence="10">Alpha-(1-&gt;4)-glucan branching enzyme</fullName>
    </alternativeName>
    <alternativeName>
        <fullName evidence="10">Glycogen branching enzyme</fullName>
        <shortName evidence="10">BE</shortName>
    </alternativeName>
</protein>
<dbReference type="Pfam" id="PF02922">
    <property type="entry name" value="CBM_48"/>
    <property type="match status" value="1"/>
</dbReference>
<evidence type="ECO:0000259" key="12">
    <source>
        <dbReference type="SMART" id="SM00642"/>
    </source>
</evidence>
<organism evidence="13 14">
    <name type="scientific">Dechloromonas agitata</name>
    <dbReference type="NCBI Taxonomy" id="73030"/>
    <lineage>
        <taxon>Bacteria</taxon>
        <taxon>Pseudomonadati</taxon>
        <taxon>Pseudomonadota</taxon>
        <taxon>Betaproteobacteria</taxon>
        <taxon>Rhodocyclales</taxon>
        <taxon>Azonexaceae</taxon>
        <taxon>Dechloromonas</taxon>
    </lineage>
</organism>
<dbReference type="EC" id="2.4.1.18" evidence="10"/>
<dbReference type="NCBIfam" id="NF008967">
    <property type="entry name" value="PRK12313.1"/>
    <property type="match status" value="1"/>
</dbReference>
<sequence>MQHAQALYLFNEGRNIQAYRLLGAHLGGPGVTFRVWAPNAARVSVIGDFNGWHGDVHPLLPLGDSGVWEATVAEARPGSLYRFEITNRHTGDKLVKSDPYARGFELRPGSAAYVAPPAQHVWGDADWLARRAGWNWQHAPVNIYEVHAGSWMRHPDGKPYLWRELAERLIPYALQQGYTHLELLPITEHPLDESWGYQTTGYFAPTSRYGSPDDLRAFIDACHQAGLGVLLDWVPGHFPQDDWALARFDGTALYEHEDPRLGLHADWGTHIFNYGRHEVRSFLLSSAHWWLSEFHFDGLRVDAVASMLYLDYSRQAGQWLPNRHGGRENLDAIDFLKELNAMVHAEFPGALTIAEESTAWPQVSRPTYLGGLGFSMKWNMGWMNDSLRYVARDPIHRRWHHDELTFGQVYAYSENFVLPLSHDEVVHGKGSLLGKMPGDDWQCYANLRLLLAWQALTPGKKLMFMGGEFGQQREWSEARELDWALLTKPAHAALHHLSADLNRLYRDLPALHSQDFASLGFEWIDCHDSEHGILSWLRWGKDGSFVVVACNFTPVPQTAYRLGVPEAGTYIELLNTDSAYYGGSNLGNGGALPAVMGEWMGRPANLCVTIPPLGAVLLRLG</sequence>
<dbReference type="SMART" id="SM00642">
    <property type="entry name" value="Aamy"/>
    <property type="match status" value="1"/>
</dbReference>
<reference evidence="13" key="1">
    <citation type="submission" date="2020-04" db="EMBL/GenBank/DDBJ databases">
        <title>Deep metagenomics examines the oral microbiome during advanced dental caries in children, revealing novel taxa and co-occurrences with host molecules.</title>
        <authorList>
            <person name="Baker J.L."/>
            <person name="Morton J.T."/>
            <person name="Dinis M."/>
            <person name="Alvarez R."/>
            <person name="Tran N.C."/>
            <person name="Knight R."/>
            <person name="Edlund A."/>
        </authorList>
    </citation>
    <scope>NUCLEOTIDE SEQUENCE</scope>
    <source>
        <strain evidence="13">JCVI_32_bin.24</strain>
    </source>
</reference>
<dbReference type="PIRSF" id="PIRSF000463">
    <property type="entry name" value="GlgB"/>
    <property type="match status" value="1"/>
</dbReference>
<dbReference type="InterPro" id="IPR006407">
    <property type="entry name" value="GlgB"/>
</dbReference>
<accession>A0A930FYY7</accession>
<dbReference type="AlphaFoldDB" id="A0A930FYY7"/>
<dbReference type="InterPro" id="IPR044143">
    <property type="entry name" value="GlgB_N_E_set_prok"/>
</dbReference>
<dbReference type="CDD" id="cd11322">
    <property type="entry name" value="AmyAc_Glg_BE"/>
    <property type="match status" value="1"/>
</dbReference>
<evidence type="ECO:0000256" key="2">
    <source>
        <dbReference type="ARBA" id="ARBA00002953"/>
    </source>
</evidence>
<dbReference type="SUPFAM" id="SSF51011">
    <property type="entry name" value="Glycosyl hydrolase domain"/>
    <property type="match status" value="1"/>
</dbReference>
<evidence type="ECO:0000256" key="4">
    <source>
        <dbReference type="ARBA" id="ARBA00009000"/>
    </source>
</evidence>
<dbReference type="EMBL" id="JABZMI010000085">
    <property type="protein sequence ID" value="MBF1164566.1"/>
    <property type="molecule type" value="Genomic_DNA"/>
</dbReference>
<comment type="caution">
    <text evidence="13">The sequence shown here is derived from an EMBL/GenBank/DDBJ whole genome shotgun (WGS) entry which is preliminary data.</text>
</comment>
<comment type="similarity">
    <text evidence="4 10">Belongs to the glycosyl hydrolase 13 family. GlgB subfamily.</text>
</comment>
<keyword evidence="8 10" id="KW-0320">Glycogen biosynthesis</keyword>
<keyword evidence="7 10" id="KW-0808">Transferase</keyword>
<dbReference type="GO" id="GO:0005829">
    <property type="term" value="C:cytosol"/>
    <property type="evidence" value="ECO:0007669"/>
    <property type="project" value="TreeGrafter"/>
</dbReference>
<evidence type="ECO:0000313" key="13">
    <source>
        <dbReference type="EMBL" id="MBF1164566.1"/>
    </source>
</evidence>
<dbReference type="PANTHER" id="PTHR43651">
    <property type="entry name" value="1,4-ALPHA-GLUCAN-BRANCHING ENZYME"/>
    <property type="match status" value="1"/>
</dbReference>
<keyword evidence="5 10" id="KW-0321">Glycogen metabolism</keyword>
<dbReference type="Gene3D" id="2.60.40.10">
    <property type="entry name" value="Immunoglobulins"/>
    <property type="match status" value="1"/>
</dbReference>
<comment type="subunit">
    <text evidence="10">Monomer.</text>
</comment>
<keyword evidence="6 10" id="KW-0328">Glycosyltransferase</keyword>
<dbReference type="PANTHER" id="PTHR43651:SF3">
    <property type="entry name" value="1,4-ALPHA-GLUCAN-BRANCHING ENZYME"/>
    <property type="match status" value="1"/>
</dbReference>
<dbReference type="GO" id="GO:0004553">
    <property type="term" value="F:hydrolase activity, hydrolyzing O-glycosyl compounds"/>
    <property type="evidence" value="ECO:0007669"/>
    <property type="project" value="InterPro"/>
</dbReference>